<evidence type="ECO:0000256" key="1">
    <source>
        <dbReference type="ARBA" id="ARBA00022723"/>
    </source>
</evidence>
<dbReference type="KEGG" id="maj:MAA_10173"/>
<reference evidence="7 8" key="2">
    <citation type="journal article" date="2014" name="Proc. Natl. Acad. Sci. U.S.A.">
        <title>Trajectory and genomic determinants of fungal-pathogen speciation and host adaptation.</title>
        <authorList>
            <person name="Hu X."/>
            <person name="Xiao G."/>
            <person name="Zheng P."/>
            <person name="Shang Y."/>
            <person name="Su Y."/>
            <person name="Zhang X."/>
            <person name="Liu X."/>
            <person name="Zhan S."/>
            <person name="St Leger R.J."/>
            <person name="Wang C."/>
        </authorList>
    </citation>
    <scope>GENOME REANNOTATION</scope>
    <source>
        <strain evidence="8">ARSEF 23 / ATCC MYA-3075</strain>
    </source>
</reference>
<comment type="caution">
    <text evidence="7">The sequence shown here is derived from an EMBL/GenBank/DDBJ whole genome shotgun (WGS) entry which is preliminary data.</text>
</comment>
<evidence type="ECO:0000313" key="8">
    <source>
        <dbReference type="Proteomes" id="UP000002498"/>
    </source>
</evidence>
<reference evidence="7 8" key="1">
    <citation type="journal article" date="2011" name="PLoS Genet.">
        <title>Genome sequencing and comparative transcriptomics of the model entomopathogenic fungi Metarhizium anisopliae and M. acridum.</title>
        <authorList>
            <person name="Gao Q."/>
            <person name="Jin K."/>
            <person name="Ying S.H."/>
            <person name="Zhang Y."/>
            <person name="Xiao G."/>
            <person name="Shang Y."/>
            <person name="Duan Z."/>
            <person name="Hu X."/>
            <person name="Xie X.Q."/>
            <person name="Zhou G."/>
            <person name="Peng G."/>
            <person name="Luo Z."/>
            <person name="Huang W."/>
            <person name="Wang B."/>
            <person name="Fang W."/>
            <person name="Wang S."/>
            <person name="Zhong Y."/>
            <person name="Ma L.J."/>
            <person name="St Leger R.J."/>
            <person name="Zhao G.P."/>
            <person name="Pei Y."/>
            <person name="Feng M.G."/>
            <person name="Xia Y."/>
            <person name="Wang C."/>
        </authorList>
    </citation>
    <scope>NUCLEOTIDE SEQUENCE [LARGE SCALE GENOMIC DNA]</scope>
    <source>
        <strain evidence="8">ARSEF 23 / ATCC MYA-3075</strain>
    </source>
</reference>
<dbReference type="GO" id="GO:0016020">
    <property type="term" value="C:membrane"/>
    <property type="evidence" value="ECO:0007669"/>
    <property type="project" value="TreeGrafter"/>
</dbReference>
<gene>
    <name evidence="7" type="ORF">MAA_10173</name>
</gene>
<keyword evidence="2 5" id="KW-0863">Zinc-finger</keyword>
<dbReference type="HOGENOM" id="CLU_003059_1_1_1"/>
<proteinExistence type="predicted"/>
<dbReference type="InterPro" id="IPR002641">
    <property type="entry name" value="PNPLA_dom"/>
</dbReference>
<dbReference type="Pfam" id="PF01734">
    <property type="entry name" value="Patatin"/>
    <property type="match status" value="1"/>
</dbReference>
<evidence type="ECO:0000259" key="6">
    <source>
        <dbReference type="PROSITE" id="PS50089"/>
    </source>
</evidence>
<dbReference type="InterPro" id="IPR016035">
    <property type="entry name" value="Acyl_Trfase/lysoPLipase"/>
</dbReference>
<evidence type="ECO:0000256" key="5">
    <source>
        <dbReference type="PROSITE-ProRule" id="PRU00175"/>
    </source>
</evidence>
<feature type="domain" description="RING-type" evidence="6">
    <location>
        <begin position="385"/>
        <end position="415"/>
    </location>
</feature>
<dbReference type="InterPro" id="IPR017907">
    <property type="entry name" value="Znf_RING_CS"/>
</dbReference>
<dbReference type="AlphaFoldDB" id="E9FD24"/>
<dbReference type="GO" id="GO:0019369">
    <property type="term" value="P:arachidonate metabolic process"/>
    <property type="evidence" value="ECO:0007669"/>
    <property type="project" value="TreeGrafter"/>
</dbReference>
<dbReference type="GeneID" id="19264459"/>
<dbReference type="GO" id="GO:0046486">
    <property type="term" value="P:glycerolipid metabolic process"/>
    <property type="evidence" value="ECO:0007669"/>
    <property type="project" value="UniProtKB-ARBA"/>
</dbReference>
<dbReference type="PROSITE" id="PS50089">
    <property type="entry name" value="ZF_RING_2"/>
    <property type="match status" value="1"/>
</dbReference>
<dbReference type="Proteomes" id="UP000002498">
    <property type="component" value="Unassembled WGS sequence"/>
</dbReference>
<dbReference type="Gene3D" id="3.40.1090.10">
    <property type="entry name" value="Cytosolic phospholipase A2 catalytic domain"/>
    <property type="match status" value="1"/>
</dbReference>
<keyword evidence="8" id="KW-1185">Reference proteome</keyword>
<sequence>MQWEDTLWLDIFNQEASCIVRQTYRLRTLIRSLRDPYSQTPSLALFFESPEWKYFPEDEESGVHLRLDPDTAKGRHPLLIANTKSLLSHSPPRCASTRGTLSASVIQEKVFPRAESLSVLPRILLPFADVLYFMCMNQSDMRVIEAQITQWMLAWREAGTGTPLPGIVVLLSEFYPLQPVTVQRQLAKRLPTGKICVVRIEQSTWSTDGFGPIRERLGQTAVRTRRWKINHNMLFSGRHMMGLFEESFSTASAKRPFRYVEASRALHPVAPDLIKHLNNYVETLSESYDQSFAAESIAASFLLDHLTPGMHEFNIHDVFTVLYRGACRQLSENIKFPSPDLILHHMNLLHTKFRRAGGEITDILQDSMKRHRKNWSRVEGSTDTCFVCLRRRPEYQLPCSHTLCVSCVKDFGNQCRQNPDRFIVRSCFLCDNACNLVVLDRPPTTGVGLLCLDGGGVRGIVQTEILRLLEERIGLPIRIQEHFQLAAGVSAGGLNLIALYLQGWHPSVCTGKYEEMANVIFRKGPLQHIPVLSTVLALWNRSLYSAQSLETAIEQTYGDRRRMLDPSYASSIGARILLPVARSPEPSIFVFTNYNGVGDDVKERGPCTNMPGGQLTASGHRAVQGSGYELYGNGNHIAVSDVFFPPKFILGIGWLQDAGMIENNPITLLLSQYYRLYSKNGTYQFLLNIGSGSKSNDVRPRHGSSGGVIAAVVEAYKTSALNRVMSAYEWLLSGLSYWGRYTASMDNTSELRELSYWGRYTTSIDNTSELRDRCIRLDTSLEGMEARLDDVEAIPELKQRVQMEARLDDVKAIPKLKQRVHNDASLSTDIESMADRIIASMFYFELEDVPVQDGATFKGPSRILCLRKSGDPTLSLLIEKLMAWNARFVVNDKVMAGNFLSPAFWDETGNFFMPVEFQTEGQKLSASLRWPDGRNYPLSGSPYRLCTLVEKQGLDAPFGLPDHRRWHRKPRHIGNAPLSVECEDRKPGLKRKSTTKASREDGCKRRRLWWSASQYYPPK</sequence>
<evidence type="ECO:0000313" key="7">
    <source>
        <dbReference type="EMBL" id="EFY94366.2"/>
    </source>
</evidence>
<name>E9FD24_METRA</name>
<evidence type="ECO:0000256" key="4">
    <source>
        <dbReference type="ARBA" id="ARBA00023098"/>
    </source>
</evidence>
<keyword evidence="1" id="KW-0479">Metal-binding</keyword>
<evidence type="ECO:0000256" key="2">
    <source>
        <dbReference type="ARBA" id="ARBA00022771"/>
    </source>
</evidence>
<evidence type="ECO:0000256" key="3">
    <source>
        <dbReference type="ARBA" id="ARBA00022833"/>
    </source>
</evidence>
<dbReference type="InterPro" id="IPR001841">
    <property type="entry name" value="Znf_RING"/>
</dbReference>
<organism evidence="7 8">
    <name type="scientific">Metarhizium robertsii (strain ARSEF 23 / ATCC MYA-3075)</name>
    <name type="common">Metarhizium anisopliae (strain ARSEF 23)</name>
    <dbReference type="NCBI Taxonomy" id="655844"/>
    <lineage>
        <taxon>Eukaryota</taxon>
        <taxon>Fungi</taxon>
        <taxon>Dikarya</taxon>
        <taxon>Ascomycota</taxon>
        <taxon>Pezizomycotina</taxon>
        <taxon>Sordariomycetes</taxon>
        <taxon>Hypocreomycetidae</taxon>
        <taxon>Hypocreales</taxon>
        <taxon>Clavicipitaceae</taxon>
        <taxon>Metarhizium</taxon>
    </lineage>
</organism>
<dbReference type="PROSITE" id="PS00518">
    <property type="entry name" value="ZF_RING_1"/>
    <property type="match status" value="1"/>
</dbReference>
<dbReference type="GO" id="GO:0047499">
    <property type="term" value="F:calcium-independent phospholipase A2 activity"/>
    <property type="evidence" value="ECO:0007669"/>
    <property type="project" value="TreeGrafter"/>
</dbReference>
<dbReference type="EMBL" id="ADNJ02000020">
    <property type="protein sequence ID" value="EFY94366.2"/>
    <property type="molecule type" value="Genomic_DNA"/>
</dbReference>
<keyword evidence="4" id="KW-0443">Lipid metabolism</keyword>
<dbReference type="GO" id="GO:0008270">
    <property type="term" value="F:zinc ion binding"/>
    <property type="evidence" value="ECO:0007669"/>
    <property type="project" value="UniProtKB-KW"/>
</dbReference>
<protein>
    <submittedName>
        <fullName evidence="7">Patatin-like phospholipase</fullName>
    </submittedName>
</protein>
<dbReference type="OrthoDB" id="5153649at2759"/>
<dbReference type="RefSeq" id="XP_007826362.2">
    <property type="nucleotide sequence ID" value="XM_007828171.2"/>
</dbReference>
<keyword evidence="3" id="KW-0862">Zinc</keyword>
<dbReference type="PANTHER" id="PTHR24185">
    <property type="entry name" value="CALCIUM-INDEPENDENT PHOSPHOLIPASE A2-GAMMA"/>
    <property type="match status" value="1"/>
</dbReference>
<accession>E9FD24</accession>
<dbReference type="PANTHER" id="PTHR24185:SF8">
    <property type="entry name" value="PNPLA DOMAIN-CONTAINING PROTEIN"/>
    <property type="match status" value="1"/>
</dbReference>
<dbReference type="SUPFAM" id="SSF52151">
    <property type="entry name" value="FabD/lysophospholipase-like"/>
    <property type="match status" value="1"/>
</dbReference>